<protein>
    <recommendedName>
        <fullName evidence="1">At1g61320/AtMIF1 LRR domain-containing protein</fullName>
    </recommendedName>
</protein>
<dbReference type="HOGENOM" id="CLU_1436374_0_0_1"/>
<reference evidence="3" key="2">
    <citation type="submission" date="2013-12" db="EMBL/GenBank/DDBJ databases">
        <authorList>
            <person name="Yu Y."/>
            <person name="Lee S."/>
            <person name="de Baynast K."/>
            <person name="Wissotski M."/>
            <person name="Liu L."/>
            <person name="Talag J."/>
            <person name="Goicoechea J."/>
            <person name="Angelova A."/>
            <person name="Jetty R."/>
            <person name="Kudrna D."/>
            <person name="Golser W."/>
            <person name="Rivera L."/>
            <person name="Zhang J."/>
            <person name="Wing R."/>
        </authorList>
    </citation>
    <scope>NUCLEOTIDE SEQUENCE</scope>
</reference>
<dbReference type="EnsemblPlants" id="LPERR07G17690.1">
    <property type="protein sequence ID" value="LPERR07G17690.1"/>
    <property type="gene ID" value="LPERR07G17690"/>
</dbReference>
<dbReference type="InterPro" id="IPR053772">
    <property type="entry name" value="At1g61320/At1g61330-like"/>
</dbReference>
<feature type="domain" description="At1g61320/AtMIF1 LRR" evidence="1">
    <location>
        <begin position="17"/>
        <end position="115"/>
    </location>
</feature>
<sequence>MVPSTIIHGSVNEGSVCDSFHPRFLSEYRHESLRNVMITGFCSAKSMVELTCHILEKTTSLECLTLDTTRGFDKSHANNDKCLPMNREALLEAENACLAIRRHIEGRVLSTVNLKEPPDTGWAKVYVDGLFCPINDTTGIGVVIRGHHGSVLLFSWHTINHGADAEVENLACREGLALSVEWIRMPCIV</sequence>
<dbReference type="Pfam" id="PF23622">
    <property type="entry name" value="LRR_At1g61320_AtMIF1"/>
    <property type="match status" value="1"/>
</dbReference>
<dbReference type="Gramene" id="LPERR07G17690.1">
    <property type="protein sequence ID" value="LPERR07G17690.1"/>
    <property type="gene ID" value="LPERR07G17690"/>
</dbReference>
<reference evidence="2 3" key="1">
    <citation type="submission" date="2012-08" db="EMBL/GenBank/DDBJ databases">
        <title>Oryza genome evolution.</title>
        <authorList>
            <person name="Wing R.A."/>
        </authorList>
    </citation>
    <scope>NUCLEOTIDE SEQUENCE</scope>
</reference>
<dbReference type="AlphaFoldDB" id="A0A0D9X0Y2"/>
<evidence type="ECO:0000259" key="1">
    <source>
        <dbReference type="Pfam" id="PF23622"/>
    </source>
</evidence>
<dbReference type="eggNOG" id="ENOG502RRSE">
    <property type="taxonomic scope" value="Eukaryota"/>
</dbReference>
<evidence type="ECO:0000313" key="3">
    <source>
        <dbReference type="Proteomes" id="UP000032180"/>
    </source>
</evidence>
<reference evidence="2" key="3">
    <citation type="submission" date="2015-04" db="UniProtKB">
        <authorList>
            <consortium name="EnsemblPlants"/>
        </authorList>
    </citation>
    <scope>IDENTIFICATION</scope>
</reference>
<proteinExistence type="predicted"/>
<keyword evidence="3" id="KW-1185">Reference proteome</keyword>
<name>A0A0D9X0Y2_9ORYZ</name>
<dbReference type="PANTHER" id="PTHR34145:SF14">
    <property type="entry name" value="EXPRESSED PROTEIN"/>
    <property type="match status" value="1"/>
</dbReference>
<dbReference type="STRING" id="77586.A0A0D9X0Y2"/>
<dbReference type="Proteomes" id="UP000032180">
    <property type="component" value="Chromosome 7"/>
</dbReference>
<organism evidence="2 3">
    <name type="scientific">Leersia perrieri</name>
    <dbReference type="NCBI Taxonomy" id="77586"/>
    <lineage>
        <taxon>Eukaryota</taxon>
        <taxon>Viridiplantae</taxon>
        <taxon>Streptophyta</taxon>
        <taxon>Embryophyta</taxon>
        <taxon>Tracheophyta</taxon>
        <taxon>Spermatophyta</taxon>
        <taxon>Magnoliopsida</taxon>
        <taxon>Liliopsida</taxon>
        <taxon>Poales</taxon>
        <taxon>Poaceae</taxon>
        <taxon>BOP clade</taxon>
        <taxon>Oryzoideae</taxon>
        <taxon>Oryzeae</taxon>
        <taxon>Oryzinae</taxon>
        <taxon>Leersia</taxon>
    </lineage>
</organism>
<dbReference type="InterPro" id="IPR055357">
    <property type="entry name" value="LRR_At1g61320_AtMIF1"/>
</dbReference>
<evidence type="ECO:0000313" key="2">
    <source>
        <dbReference type="EnsemblPlants" id="LPERR07G17690.1"/>
    </source>
</evidence>
<dbReference type="PANTHER" id="PTHR34145">
    <property type="entry name" value="OS02G0105600 PROTEIN"/>
    <property type="match status" value="1"/>
</dbReference>
<accession>A0A0D9X0Y2</accession>